<dbReference type="OrthoDB" id="9810239at2"/>
<keyword evidence="1" id="KW-0812">Transmembrane</keyword>
<name>A0A545TU48_9PROT</name>
<keyword evidence="4" id="KW-1185">Reference proteome</keyword>
<feature type="transmembrane region" description="Helical" evidence="1">
    <location>
        <begin position="124"/>
        <end position="142"/>
    </location>
</feature>
<dbReference type="Proteomes" id="UP000315252">
    <property type="component" value="Unassembled WGS sequence"/>
</dbReference>
<dbReference type="InterPro" id="IPR037185">
    <property type="entry name" value="EmrE-like"/>
</dbReference>
<feature type="transmembrane region" description="Helical" evidence="1">
    <location>
        <begin position="232"/>
        <end position="251"/>
    </location>
</feature>
<dbReference type="PANTHER" id="PTHR22911">
    <property type="entry name" value="ACYL-MALONYL CONDENSING ENZYME-RELATED"/>
    <property type="match status" value="1"/>
</dbReference>
<evidence type="ECO:0000313" key="3">
    <source>
        <dbReference type="EMBL" id="TQV80734.1"/>
    </source>
</evidence>
<feature type="transmembrane region" description="Helical" evidence="1">
    <location>
        <begin position="39"/>
        <end position="59"/>
    </location>
</feature>
<feature type="transmembrane region" description="Helical" evidence="1">
    <location>
        <begin position="175"/>
        <end position="195"/>
    </location>
</feature>
<dbReference type="Pfam" id="PF00892">
    <property type="entry name" value="EamA"/>
    <property type="match status" value="2"/>
</dbReference>
<dbReference type="GO" id="GO:0016020">
    <property type="term" value="C:membrane"/>
    <property type="evidence" value="ECO:0007669"/>
    <property type="project" value="InterPro"/>
</dbReference>
<proteinExistence type="predicted"/>
<dbReference type="AlphaFoldDB" id="A0A545TU48"/>
<accession>A0A545TU48</accession>
<feature type="transmembrane region" description="Helical" evidence="1">
    <location>
        <begin position="207"/>
        <end position="226"/>
    </location>
</feature>
<feature type="transmembrane region" description="Helical" evidence="1">
    <location>
        <begin position="65"/>
        <end position="88"/>
    </location>
</feature>
<reference evidence="3 4" key="1">
    <citation type="submission" date="2019-06" db="EMBL/GenBank/DDBJ databases">
        <title>Whole genome sequence for Rhodospirillaceae sp. R148.</title>
        <authorList>
            <person name="Wang G."/>
        </authorList>
    </citation>
    <scope>NUCLEOTIDE SEQUENCE [LARGE SCALE GENOMIC DNA]</scope>
    <source>
        <strain evidence="3 4">R148</strain>
    </source>
</reference>
<dbReference type="RefSeq" id="WP_142896448.1">
    <property type="nucleotide sequence ID" value="NZ_ML660054.1"/>
</dbReference>
<dbReference type="SUPFAM" id="SSF103481">
    <property type="entry name" value="Multidrug resistance efflux transporter EmrE"/>
    <property type="match status" value="2"/>
</dbReference>
<protein>
    <submittedName>
        <fullName evidence="3">DMT family transporter</fullName>
    </submittedName>
</protein>
<organism evidence="3 4">
    <name type="scientific">Denitrobaculum tricleocarpae</name>
    <dbReference type="NCBI Taxonomy" id="2591009"/>
    <lineage>
        <taxon>Bacteria</taxon>
        <taxon>Pseudomonadati</taxon>
        <taxon>Pseudomonadota</taxon>
        <taxon>Alphaproteobacteria</taxon>
        <taxon>Rhodospirillales</taxon>
        <taxon>Rhodospirillaceae</taxon>
        <taxon>Denitrobaculum</taxon>
    </lineage>
</organism>
<keyword evidence="1" id="KW-0472">Membrane</keyword>
<feature type="domain" description="EamA" evidence="2">
    <location>
        <begin position="121"/>
        <end position="248"/>
    </location>
</feature>
<gene>
    <name evidence="3" type="ORF">FKG95_11305</name>
</gene>
<feature type="transmembrane region" description="Helical" evidence="1">
    <location>
        <begin position="149"/>
        <end position="169"/>
    </location>
</feature>
<feature type="transmembrane region" description="Helical" evidence="1">
    <location>
        <begin position="6"/>
        <end position="27"/>
    </location>
</feature>
<feature type="domain" description="EamA" evidence="2">
    <location>
        <begin position="4"/>
        <end position="111"/>
    </location>
</feature>
<evidence type="ECO:0000259" key="2">
    <source>
        <dbReference type="Pfam" id="PF00892"/>
    </source>
</evidence>
<dbReference type="EMBL" id="VHSH01000003">
    <property type="protein sequence ID" value="TQV80734.1"/>
    <property type="molecule type" value="Genomic_DNA"/>
</dbReference>
<evidence type="ECO:0000256" key="1">
    <source>
        <dbReference type="SAM" id="Phobius"/>
    </source>
</evidence>
<feature type="transmembrane region" description="Helical" evidence="1">
    <location>
        <begin position="95"/>
        <end position="112"/>
    </location>
</feature>
<keyword evidence="1" id="KW-1133">Transmembrane helix</keyword>
<dbReference type="InterPro" id="IPR000620">
    <property type="entry name" value="EamA_dom"/>
</dbReference>
<comment type="caution">
    <text evidence="3">The sequence shown here is derived from an EMBL/GenBank/DDBJ whole genome shotgun (WGS) entry which is preliminary data.</text>
</comment>
<evidence type="ECO:0000313" key="4">
    <source>
        <dbReference type="Proteomes" id="UP000315252"/>
    </source>
</evidence>
<sequence length="265" mass="28598">MQVDHWTVVVWRGSLQFLGLLLLISLVYRQRTFEVFRSIGTLGLLLATVFCFSTILFIISVSYTLVANTLVILASAPFFAAVFSLIFLKEAVGRHTWIAIFVAFAGIALLTLDSSGSGSLMGDLAALGVATLMGAYFTIVRASREVNMIPAMAVSGIMAASVALPFAAFPDMSETQMLAGGAMGFIVAPLSFALITIGPRYLPAPEVSLLLLIETVLGPLWVWMVISEEPGFYSLIGGAVVVTTLFLHSMYSLQRYRRRNAVAKG</sequence>
<dbReference type="PANTHER" id="PTHR22911:SF135">
    <property type="entry name" value="BLR4310 PROTEIN"/>
    <property type="match status" value="1"/>
</dbReference>